<evidence type="ECO:0000313" key="3">
    <source>
        <dbReference type="Proteomes" id="UP000308705"/>
    </source>
</evidence>
<sequence length="158" mass="15841">MKAAATLARRVMTLGSVLVTTGALALVGLAQPAAASTITLQGTVDCLSSNNYGDTRDWYPSAVNLYTSPATPAPSLVAVPATRAFSFTQTLPAGATAAGVTALCSSGHYPYGDFTGSSSGFSIPAGTTNVVATWGCSAQPVNPGPWLTTCGVTSVSFS</sequence>
<protein>
    <recommendedName>
        <fullName evidence="4">Ig-like domain-containing protein</fullName>
    </recommendedName>
</protein>
<reference evidence="2 3" key="1">
    <citation type="submission" date="2019-04" db="EMBL/GenBank/DDBJ databases">
        <title>Herbidospora sp. NEAU-GS14.nov., a novel actinomycete isolated from soil.</title>
        <authorList>
            <person name="Han L."/>
        </authorList>
    </citation>
    <scope>NUCLEOTIDE SEQUENCE [LARGE SCALE GENOMIC DNA]</scope>
    <source>
        <strain evidence="2 3">NEAU-GS14</strain>
    </source>
</reference>
<dbReference type="AlphaFoldDB" id="A0A4U3LPL8"/>
<feature type="chain" id="PRO_5038797665" description="Ig-like domain-containing protein" evidence="1">
    <location>
        <begin position="26"/>
        <end position="158"/>
    </location>
</feature>
<dbReference type="Proteomes" id="UP000308705">
    <property type="component" value="Unassembled WGS sequence"/>
</dbReference>
<dbReference type="RefSeq" id="WP_212735703.1">
    <property type="nucleotide sequence ID" value="NZ_SZQA01000087.1"/>
</dbReference>
<proteinExistence type="predicted"/>
<gene>
    <name evidence="2" type="ORF">FDA94_38470</name>
</gene>
<feature type="signal peptide" evidence="1">
    <location>
        <begin position="1"/>
        <end position="25"/>
    </location>
</feature>
<dbReference type="EMBL" id="SZQA01000087">
    <property type="protein sequence ID" value="TKK77134.1"/>
    <property type="molecule type" value="Genomic_DNA"/>
</dbReference>
<evidence type="ECO:0000256" key="1">
    <source>
        <dbReference type="SAM" id="SignalP"/>
    </source>
</evidence>
<name>A0A4U3LPL8_9ACTN</name>
<comment type="caution">
    <text evidence="2">The sequence shown here is derived from an EMBL/GenBank/DDBJ whole genome shotgun (WGS) entry which is preliminary data.</text>
</comment>
<organism evidence="2 3">
    <name type="scientific">Herbidospora galbida</name>
    <dbReference type="NCBI Taxonomy" id="2575442"/>
    <lineage>
        <taxon>Bacteria</taxon>
        <taxon>Bacillati</taxon>
        <taxon>Actinomycetota</taxon>
        <taxon>Actinomycetes</taxon>
        <taxon>Streptosporangiales</taxon>
        <taxon>Streptosporangiaceae</taxon>
        <taxon>Herbidospora</taxon>
    </lineage>
</organism>
<keyword evidence="1" id="KW-0732">Signal</keyword>
<evidence type="ECO:0008006" key="4">
    <source>
        <dbReference type="Google" id="ProtNLM"/>
    </source>
</evidence>
<accession>A0A4U3LPL8</accession>
<evidence type="ECO:0000313" key="2">
    <source>
        <dbReference type="EMBL" id="TKK77134.1"/>
    </source>
</evidence>
<keyword evidence="3" id="KW-1185">Reference proteome</keyword>